<dbReference type="Pfam" id="PF13624">
    <property type="entry name" value="SurA_N_3"/>
    <property type="match status" value="1"/>
</dbReference>
<dbReference type="AlphaFoldDB" id="A0A975Q026"/>
<proteinExistence type="inferred from homology"/>
<dbReference type="PANTHER" id="PTHR47529:SF1">
    <property type="entry name" value="PERIPLASMIC CHAPERONE PPID"/>
    <property type="match status" value="1"/>
</dbReference>
<protein>
    <submittedName>
        <fullName evidence="9">SurA N-terminal domain-containing protein</fullName>
    </submittedName>
</protein>
<reference evidence="9" key="1">
    <citation type="submission" date="2021-04" db="EMBL/GenBank/DDBJ databases">
        <title>Isolation of p-tert-butylphenol degrading bacteria Sphingobium phenoxybenzoativorans Tas13 from active sludge.</title>
        <authorList>
            <person name="Li Y."/>
        </authorList>
    </citation>
    <scope>NUCLEOTIDE SEQUENCE</scope>
    <source>
        <strain evidence="9">Tas13</strain>
    </source>
</reference>
<evidence type="ECO:0000256" key="1">
    <source>
        <dbReference type="ARBA" id="ARBA00004401"/>
    </source>
</evidence>
<evidence type="ECO:0000313" key="10">
    <source>
        <dbReference type="Proteomes" id="UP000681425"/>
    </source>
</evidence>
<organism evidence="9 10">
    <name type="scientific">Sphingobium phenoxybenzoativorans</name>
    <dbReference type="NCBI Taxonomy" id="1592790"/>
    <lineage>
        <taxon>Bacteria</taxon>
        <taxon>Pseudomonadati</taxon>
        <taxon>Pseudomonadota</taxon>
        <taxon>Alphaproteobacteria</taxon>
        <taxon>Sphingomonadales</taxon>
        <taxon>Sphingomonadaceae</taxon>
        <taxon>Sphingobium</taxon>
    </lineage>
</organism>
<dbReference type="SUPFAM" id="SSF109998">
    <property type="entry name" value="Triger factor/SurA peptide-binding domain-like"/>
    <property type="match status" value="1"/>
</dbReference>
<accession>A0A975Q026</accession>
<feature type="domain" description="PpiC" evidence="8">
    <location>
        <begin position="258"/>
        <end position="379"/>
    </location>
</feature>
<comment type="similarity">
    <text evidence="7">Belongs to the PpiD chaperone family.</text>
</comment>
<keyword evidence="2" id="KW-1003">Cell membrane</keyword>
<comment type="subcellular location">
    <subcellularLocation>
        <location evidence="1">Cell membrane</location>
        <topology evidence="1">Single-pass type II membrane protein</topology>
    </subcellularLocation>
</comment>
<dbReference type="GO" id="GO:0003755">
    <property type="term" value="F:peptidyl-prolyl cis-trans isomerase activity"/>
    <property type="evidence" value="ECO:0007669"/>
    <property type="project" value="InterPro"/>
</dbReference>
<dbReference type="InterPro" id="IPR000297">
    <property type="entry name" value="PPIase_PpiC"/>
</dbReference>
<dbReference type="SUPFAM" id="SSF54534">
    <property type="entry name" value="FKBP-like"/>
    <property type="match status" value="1"/>
</dbReference>
<evidence type="ECO:0000256" key="3">
    <source>
        <dbReference type="ARBA" id="ARBA00022692"/>
    </source>
</evidence>
<dbReference type="Pfam" id="PF13145">
    <property type="entry name" value="Rotamase_2"/>
    <property type="match status" value="1"/>
</dbReference>
<evidence type="ECO:0000259" key="8">
    <source>
        <dbReference type="Pfam" id="PF13145"/>
    </source>
</evidence>
<evidence type="ECO:0000256" key="7">
    <source>
        <dbReference type="ARBA" id="ARBA00038408"/>
    </source>
</evidence>
<keyword evidence="5" id="KW-0472">Membrane</keyword>
<keyword evidence="3" id="KW-0812">Transmembrane</keyword>
<dbReference type="PANTHER" id="PTHR47529">
    <property type="entry name" value="PEPTIDYL-PROLYL CIS-TRANS ISOMERASE D"/>
    <property type="match status" value="1"/>
</dbReference>
<keyword evidence="4" id="KW-1133">Transmembrane helix</keyword>
<evidence type="ECO:0000256" key="2">
    <source>
        <dbReference type="ARBA" id="ARBA00022475"/>
    </source>
</evidence>
<evidence type="ECO:0000256" key="4">
    <source>
        <dbReference type="ARBA" id="ARBA00022989"/>
    </source>
</evidence>
<dbReference type="Proteomes" id="UP000681425">
    <property type="component" value="Chromosome"/>
</dbReference>
<dbReference type="KEGG" id="spph:KFK14_14640"/>
<dbReference type="InterPro" id="IPR027304">
    <property type="entry name" value="Trigger_fact/SurA_dom_sf"/>
</dbReference>
<dbReference type="EMBL" id="CP073910">
    <property type="protein sequence ID" value="QUT04314.1"/>
    <property type="molecule type" value="Genomic_DNA"/>
</dbReference>
<dbReference type="InterPro" id="IPR052029">
    <property type="entry name" value="PpiD_chaperone"/>
</dbReference>
<keyword evidence="10" id="KW-1185">Reference proteome</keyword>
<evidence type="ECO:0000256" key="5">
    <source>
        <dbReference type="ARBA" id="ARBA00023136"/>
    </source>
</evidence>
<dbReference type="GO" id="GO:0005886">
    <property type="term" value="C:plasma membrane"/>
    <property type="evidence" value="ECO:0007669"/>
    <property type="project" value="UniProtKB-SubCell"/>
</dbReference>
<keyword evidence="6" id="KW-0143">Chaperone</keyword>
<evidence type="ECO:0000256" key="6">
    <source>
        <dbReference type="ARBA" id="ARBA00023186"/>
    </source>
</evidence>
<gene>
    <name evidence="9" type="ORF">KFK14_14640</name>
</gene>
<dbReference type="RefSeq" id="WP_212608148.1">
    <property type="nucleotide sequence ID" value="NZ_CP073910.1"/>
</dbReference>
<evidence type="ECO:0000313" key="9">
    <source>
        <dbReference type="EMBL" id="QUT04314.1"/>
    </source>
</evidence>
<sequence length="655" mass="69073">MLSFFRRFLGSKVGTWIALGFLAIIGIAFAMGDITGNSQGGGITSLFGGAGSNAAKVGGSALSSADLQSRSQRVFEQERRNNPTLQIASFLAQGGVDQVYDQLVAGLSIAAFGKNEGMSVSKRMVDGQIAAIPAFQDASGNFSQDIFRRALAGQNVSEKLLRDDITQEIMGKQVVGPATLGVRLPDSLVLPYASLLLEARAGRIAAIPSEAFVPATAPTDAQLAAYYKANAGRYTIPEQRRLRYAVIDLSRFAAAAQPSDAEIGKYYNDNKTAYAATETRSFEQLILPTEAAAKTVAADVTGGKTLAAAAQSAGLSVSTLAGQTQAQLAATSSAAIAAQGFAAPQGGLVGPVRAPLGWSLLRVTAIDRKPAQTLDQVRPQITETLRGQKEQALLSDFTGKIEDQIGNGATFDEAVKDNGLTIENTPLLVSNGQNVEDQAYKANPDVLPLLKPGFDMAADDDAQIVPIVQDKRYALLKVGDIAAAAPPPLVKVRELVVAQYKLAQGAIKAKAVAEQIRAKVAKGAKLEEALAAAGVPLPPVQKAAGRRADLMRGDKAPPPPLALMFNMAKGTIKALPIGQDRGYFLVQLDQVQQEDAAGQPQLVEQVRGQLGNVVGNEYAQQFEKAIEKDLKVARNMTVVTSVKQELRRANGGGEQ</sequence>
<name>A0A975Q026_9SPHN</name>
<dbReference type="Gene3D" id="1.10.4030.10">
    <property type="entry name" value="Porin chaperone SurA, peptide-binding domain"/>
    <property type="match status" value="1"/>
</dbReference>